<feature type="domain" description="HTH luxR-type" evidence="4">
    <location>
        <begin position="207"/>
        <end position="266"/>
    </location>
</feature>
<dbReference type="PANTHER" id="PTHR44688">
    <property type="entry name" value="DNA-BINDING TRANSCRIPTIONAL ACTIVATOR DEVR_DOSR"/>
    <property type="match status" value="1"/>
</dbReference>
<gene>
    <name evidence="5" type="ORF">J421_4906</name>
</gene>
<organism evidence="5 6">
    <name type="scientific">Gemmatirosa kalamazoonensis</name>
    <dbReference type="NCBI Taxonomy" id="861299"/>
    <lineage>
        <taxon>Bacteria</taxon>
        <taxon>Pseudomonadati</taxon>
        <taxon>Gemmatimonadota</taxon>
        <taxon>Gemmatimonadia</taxon>
        <taxon>Gemmatimonadales</taxon>
        <taxon>Gemmatimonadaceae</taxon>
        <taxon>Gemmatirosa</taxon>
    </lineage>
</organism>
<dbReference type="AlphaFoldDB" id="W0RNX3"/>
<dbReference type="InterPro" id="IPR016032">
    <property type="entry name" value="Sig_transdc_resp-reg_C-effctor"/>
</dbReference>
<evidence type="ECO:0000256" key="1">
    <source>
        <dbReference type="ARBA" id="ARBA00023015"/>
    </source>
</evidence>
<dbReference type="RefSeq" id="WP_025413783.1">
    <property type="nucleotide sequence ID" value="NZ_CP007129.1"/>
</dbReference>
<dbReference type="Pfam" id="PF00196">
    <property type="entry name" value="GerE"/>
    <property type="match status" value="1"/>
</dbReference>
<keyword evidence="2" id="KW-0238">DNA-binding</keyword>
<dbReference type="GO" id="GO:0003677">
    <property type="term" value="F:DNA binding"/>
    <property type="evidence" value="ECO:0007669"/>
    <property type="project" value="UniProtKB-KW"/>
</dbReference>
<dbReference type="PRINTS" id="PR00038">
    <property type="entry name" value="HTHLUXR"/>
</dbReference>
<keyword evidence="6" id="KW-1185">Reference proteome</keyword>
<evidence type="ECO:0000256" key="3">
    <source>
        <dbReference type="ARBA" id="ARBA00023163"/>
    </source>
</evidence>
<keyword evidence="1" id="KW-0805">Transcription regulation</keyword>
<dbReference type="GO" id="GO:0006355">
    <property type="term" value="P:regulation of DNA-templated transcription"/>
    <property type="evidence" value="ECO:0007669"/>
    <property type="project" value="InterPro"/>
</dbReference>
<dbReference type="KEGG" id="gba:J421_4906"/>
<reference evidence="5 6" key="1">
    <citation type="journal article" date="2014" name="Genome Announc.">
        <title>Genome Sequence and Methylome of Soil Bacterium Gemmatirosa kalamazoonensis KBS708T, a Member of the Rarely Cultivated Gemmatimonadetes Phylum.</title>
        <authorList>
            <person name="Debruyn J.M."/>
            <person name="Radosevich M."/>
            <person name="Wommack K.E."/>
            <person name="Polson S.W."/>
            <person name="Hauser L.J."/>
            <person name="Fawaz M.N."/>
            <person name="Korlach J."/>
            <person name="Tsai Y.C."/>
        </authorList>
    </citation>
    <scope>NUCLEOTIDE SEQUENCE [LARGE SCALE GENOMIC DNA]</scope>
    <source>
        <strain evidence="5 6">KBS708</strain>
        <plasmid evidence="6">Plasmid 1</plasmid>
    </source>
</reference>
<name>W0RNX3_9BACT</name>
<evidence type="ECO:0000259" key="4">
    <source>
        <dbReference type="PROSITE" id="PS50043"/>
    </source>
</evidence>
<dbReference type="HOGENOM" id="CLU_1044933_0_0_0"/>
<dbReference type="Gene3D" id="1.10.10.10">
    <property type="entry name" value="Winged helix-like DNA-binding domain superfamily/Winged helix DNA-binding domain"/>
    <property type="match status" value="1"/>
</dbReference>
<keyword evidence="3" id="KW-0804">Transcription</keyword>
<dbReference type="CDD" id="cd06170">
    <property type="entry name" value="LuxR_C_like"/>
    <property type="match status" value="1"/>
</dbReference>
<evidence type="ECO:0000313" key="6">
    <source>
        <dbReference type="Proteomes" id="UP000019151"/>
    </source>
</evidence>
<dbReference type="Proteomes" id="UP000019151">
    <property type="component" value="Plasmid 1"/>
</dbReference>
<dbReference type="PROSITE" id="PS50043">
    <property type="entry name" value="HTH_LUXR_2"/>
    <property type="match status" value="1"/>
</dbReference>
<evidence type="ECO:0000313" key="5">
    <source>
        <dbReference type="EMBL" id="AHG92441.1"/>
    </source>
</evidence>
<dbReference type="InterPro" id="IPR036388">
    <property type="entry name" value="WH-like_DNA-bd_sf"/>
</dbReference>
<dbReference type="SUPFAM" id="SSF46894">
    <property type="entry name" value="C-terminal effector domain of the bipartite response regulators"/>
    <property type="match status" value="1"/>
</dbReference>
<geneLocation type="plasmid" evidence="5 6">
    <name>1</name>
</geneLocation>
<evidence type="ECO:0000256" key="2">
    <source>
        <dbReference type="ARBA" id="ARBA00023125"/>
    </source>
</evidence>
<dbReference type="InParanoid" id="W0RNX3"/>
<accession>W0RNX3</accession>
<dbReference type="PANTHER" id="PTHR44688:SF16">
    <property type="entry name" value="DNA-BINDING TRANSCRIPTIONAL ACTIVATOR DEVR_DOSR"/>
    <property type="match status" value="1"/>
</dbReference>
<keyword evidence="5" id="KW-0614">Plasmid</keyword>
<dbReference type="InterPro" id="IPR000792">
    <property type="entry name" value="Tscrpt_reg_LuxR_C"/>
</dbReference>
<protein>
    <submittedName>
        <fullName evidence="5">Regulatory protein LuxR</fullName>
    </submittedName>
</protein>
<sequence>MSLALRRVDLDRLDRTLTTILSPLAHQRCDDWRLAVESAVAVLLDGDHVVFGMPRAGMPMHVHSMNVGTQPQRAIQTLFGRLPDLPTDPWLQAAEHERLRSGAEVWSRLRAFWRAAAGQPSARRRSAFLGEVVTPGRMADSENIDWSVDGGHVALCISYGNAESSVRPRRSTPRHAAGAVLKLLLPALKVGVTMRLAHDRATAAAELSLGRFGLTRREAEIARLLARRATNREIAERLDVSPHTVRHHVENIFAKLGIHSRRSIRD</sequence>
<dbReference type="EMBL" id="CP007129">
    <property type="protein sequence ID" value="AHG92441.1"/>
    <property type="molecule type" value="Genomic_DNA"/>
</dbReference>
<proteinExistence type="predicted"/>
<dbReference type="SMART" id="SM00421">
    <property type="entry name" value="HTH_LUXR"/>
    <property type="match status" value="1"/>
</dbReference>